<feature type="compositionally biased region" description="Basic and acidic residues" evidence="8">
    <location>
        <begin position="666"/>
        <end position="684"/>
    </location>
</feature>
<evidence type="ECO:0000256" key="4">
    <source>
        <dbReference type="ARBA" id="ARBA00022679"/>
    </source>
</evidence>
<dbReference type="GO" id="GO:0000155">
    <property type="term" value="F:phosphorelay sensor kinase activity"/>
    <property type="evidence" value="ECO:0007669"/>
    <property type="project" value="InterPro"/>
</dbReference>
<feature type="compositionally biased region" description="Polar residues" evidence="8">
    <location>
        <begin position="1185"/>
        <end position="1210"/>
    </location>
</feature>
<dbReference type="CDD" id="cd00082">
    <property type="entry name" value="HisKA"/>
    <property type="match status" value="1"/>
</dbReference>
<dbReference type="SMART" id="SM00448">
    <property type="entry name" value="REC"/>
    <property type="match status" value="1"/>
</dbReference>
<dbReference type="SUPFAM" id="SSF47384">
    <property type="entry name" value="Homodimeric domain of signal transducing histidine kinase"/>
    <property type="match status" value="1"/>
</dbReference>
<feature type="region of interest" description="Disordered" evidence="8">
    <location>
        <begin position="338"/>
        <end position="389"/>
    </location>
</feature>
<evidence type="ECO:0000256" key="5">
    <source>
        <dbReference type="ARBA" id="ARBA00022777"/>
    </source>
</evidence>
<keyword evidence="3 6" id="KW-0597">Phosphoprotein</keyword>
<reference evidence="11 12" key="1">
    <citation type="journal article" date="2023" name="Elife">
        <title>Identification of key yeast species and microbe-microbe interactions impacting larval growth of Drosophila in the wild.</title>
        <authorList>
            <person name="Mure A."/>
            <person name="Sugiura Y."/>
            <person name="Maeda R."/>
            <person name="Honda K."/>
            <person name="Sakurai N."/>
            <person name="Takahashi Y."/>
            <person name="Watada M."/>
            <person name="Katoh T."/>
            <person name="Gotoh A."/>
            <person name="Gotoh Y."/>
            <person name="Taniguchi I."/>
            <person name="Nakamura K."/>
            <person name="Hayashi T."/>
            <person name="Katayama T."/>
            <person name="Uemura T."/>
            <person name="Hattori Y."/>
        </authorList>
    </citation>
    <scope>NUCLEOTIDE SEQUENCE [LARGE SCALE GENOMIC DNA]</scope>
    <source>
        <strain evidence="11 12">SB-73</strain>
    </source>
</reference>
<feature type="domain" description="Histidine kinase" evidence="9">
    <location>
        <begin position="780"/>
        <end position="1037"/>
    </location>
</feature>
<proteinExistence type="predicted"/>
<evidence type="ECO:0000256" key="2">
    <source>
        <dbReference type="ARBA" id="ARBA00012438"/>
    </source>
</evidence>
<dbReference type="InterPro" id="IPR011006">
    <property type="entry name" value="CheY-like_superfamily"/>
</dbReference>
<keyword evidence="5" id="KW-0418">Kinase</keyword>
<dbReference type="InterPro" id="IPR036890">
    <property type="entry name" value="HATPase_C_sf"/>
</dbReference>
<dbReference type="PRINTS" id="PR00344">
    <property type="entry name" value="BCTRLSENSOR"/>
</dbReference>
<gene>
    <name evidence="11" type="ORF">DASB73_010490</name>
</gene>
<evidence type="ECO:0000256" key="3">
    <source>
        <dbReference type="ARBA" id="ARBA00022553"/>
    </source>
</evidence>
<dbReference type="Pfam" id="PF00512">
    <property type="entry name" value="HisKA"/>
    <property type="match status" value="1"/>
</dbReference>
<feature type="compositionally biased region" description="Low complexity" evidence="8">
    <location>
        <begin position="338"/>
        <end position="382"/>
    </location>
</feature>
<dbReference type="GO" id="GO:0005886">
    <property type="term" value="C:plasma membrane"/>
    <property type="evidence" value="ECO:0007669"/>
    <property type="project" value="TreeGrafter"/>
</dbReference>
<dbReference type="PROSITE" id="PS50109">
    <property type="entry name" value="HIS_KIN"/>
    <property type="match status" value="1"/>
</dbReference>
<dbReference type="InterPro" id="IPR003594">
    <property type="entry name" value="HATPase_dom"/>
</dbReference>
<dbReference type="EMBL" id="BTGC01000003">
    <property type="protein sequence ID" value="GMM50091.1"/>
    <property type="molecule type" value="Genomic_DNA"/>
</dbReference>
<comment type="caution">
    <text evidence="11">The sequence shown here is derived from an EMBL/GenBank/DDBJ whole genome shotgun (WGS) entry which is preliminary data.</text>
</comment>
<dbReference type="PROSITE" id="PS50110">
    <property type="entry name" value="RESPONSE_REGULATORY"/>
    <property type="match status" value="1"/>
</dbReference>
<dbReference type="SUPFAM" id="SSF52172">
    <property type="entry name" value="CheY-like"/>
    <property type="match status" value="1"/>
</dbReference>
<feature type="domain" description="Response regulatory" evidence="10">
    <location>
        <begin position="1254"/>
        <end position="1375"/>
    </location>
</feature>
<feature type="compositionally biased region" description="Low complexity" evidence="8">
    <location>
        <begin position="418"/>
        <end position="431"/>
    </location>
</feature>
<keyword evidence="7" id="KW-0175">Coiled coil</keyword>
<dbReference type="SMART" id="SM00387">
    <property type="entry name" value="HATPase_c"/>
    <property type="match status" value="1"/>
</dbReference>
<keyword evidence="4" id="KW-0808">Transferase</keyword>
<organism evidence="11 12">
    <name type="scientific">Starmerella bacillaris</name>
    <name type="common">Yeast</name>
    <name type="synonym">Candida zemplinina</name>
    <dbReference type="NCBI Taxonomy" id="1247836"/>
    <lineage>
        <taxon>Eukaryota</taxon>
        <taxon>Fungi</taxon>
        <taxon>Dikarya</taxon>
        <taxon>Ascomycota</taxon>
        <taxon>Saccharomycotina</taxon>
        <taxon>Dipodascomycetes</taxon>
        <taxon>Dipodascales</taxon>
        <taxon>Trichomonascaceae</taxon>
        <taxon>Starmerella</taxon>
    </lineage>
</organism>
<dbReference type="GO" id="GO:0009927">
    <property type="term" value="F:histidine phosphotransfer kinase activity"/>
    <property type="evidence" value="ECO:0007669"/>
    <property type="project" value="TreeGrafter"/>
</dbReference>
<dbReference type="GO" id="GO:0006950">
    <property type="term" value="P:response to stress"/>
    <property type="evidence" value="ECO:0007669"/>
    <property type="project" value="UniProtKB-ARBA"/>
</dbReference>
<feature type="region of interest" description="Disordered" evidence="8">
    <location>
        <begin position="637"/>
        <end position="712"/>
    </location>
</feature>
<feature type="region of interest" description="Disordered" evidence="8">
    <location>
        <begin position="1133"/>
        <end position="1246"/>
    </location>
</feature>
<feature type="compositionally biased region" description="Basic and acidic residues" evidence="8">
    <location>
        <begin position="1223"/>
        <end position="1242"/>
    </location>
</feature>
<dbReference type="PANTHER" id="PTHR43047">
    <property type="entry name" value="TWO-COMPONENT HISTIDINE PROTEIN KINASE"/>
    <property type="match status" value="1"/>
</dbReference>
<evidence type="ECO:0000256" key="6">
    <source>
        <dbReference type="PROSITE-ProRule" id="PRU00169"/>
    </source>
</evidence>
<evidence type="ECO:0000256" key="1">
    <source>
        <dbReference type="ARBA" id="ARBA00000085"/>
    </source>
</evidence>
<dbReference type="Gene3D" id="1.10.287.130">
    <property type="match status" value="1"/>
</dbReference>
<name>A0AAV5RFX0_STABA</name>
<dbReference type="SUPFAM" id="SSF55874">
    <property type="entry name" value="ATPase domain of HSP90 chaperone/DNA topoisomerase II/histidine kinase"/>
    <property type="match status" value="1"/>
</dbReference>
<dbReference type="Gene3D" id="3.40.50.2300">
    <property type="match status" value="1"/>
</dbReference>
<dbReference type="Pfam" id="PF00072">
    <property type="entry name" value="Response_reg"/>
    <property type="match status" value="1"/>
</dbReference>
<protein>
    <recommendedName>
        <fullName evidence="2">histidine kinase</fullName>
        <ecNumber evidence="2">2.7.13.3</ecNumber>
    </recommendedName>
</protein>
<evidence type="ECO:0000256" key="7">
    <source>
        <dbReference type="SAM" id="Coils"/>
    </source>
</evidence>
<feature type="compositionally biased region" description="Polar residues" evidence="8">
    <location>
        <begin position="685"/>
        <end position="705"/>
    </location>
</feature>
<feature type="coiled-coil region" evidence="7">
    <location>
        <begin position="725"/>
        <end position="759"/>
    </location>
</feature>
<evidence type="ECO:0000259" key="10">
    <source>
        <dbReference type="PROSITE" id="PS50110"/>
    </source>
</evidence>
<evidence type="ECO:0000313" key="12">
    <source>
        <dbReference type="Proteomes" id="UP001362899"/>
    </source>
</evidence>
<feature type="region of interest" description="Disordered" evidence="8">
    <location>
        <begin position="413"/>
        <end position="444"/>
    </location>
</feature>
<dbReference type="Proteomes" id="UP001362899">
    <property type="component" value="Unassembled WGS sequence"/>
</dbReference>
<dbReference type="InterPro" id="IPR004358">
    <property type="entry name" value="Sig_transdc_His_kin-like_C"/>
</dbReference>
<dbReference type="PANTHER" id="PTHR43047:SF72">
    <property type="entry name" value="OSMOSENSING HISTIDINE PROTEIN KINASE SLN1"/>
    <property type="match status" value="1"/>
</dbReference>
<feature type="compositionally biased region" description="Low complexity" evidence="8">
    <location>
        <begin position="1162"/>
        <end position="1184"/>
    </location>
</feature>
<keyword evidence="12" id="KW-1185">Reference proteome</keyword>
<dbReference type="InterPro" id="IPR036097">
    <property type="entry name" value="HisK_dim/P_sf"/>
</dbReference>
<dbReference type="Gene3D" id="3.30.565.10">
    <property type="entry name" value="Histidine kinase-like ATPase, C-terminal domain"/>
    <property type="match status" value="1"/>
</dbReference>
<feature type="modified residue" description="4-aspartylphosphate" evidence="6">
    <location>
        <position position="1309"/>
    </location>
</feature>
<evidence type="ECO:0000259" key="9">
    <source>
        <dbReference type="PROSITE" id="PS50109"/>
    </source>
</evidence>
<accession>A0AAV5RFX0</accession>
<dbReference type="SMART" id="SM00388">
    <property type="entry name" value="HisKA"/>
    <property type="match status" value="1"/>
</dbReference>
<dbReference type="Pfam" id="PF02518">
    <property type="entry name" value="HATPase_c"/>
    <property type="match status" value="1"/>
</dbReference>
<evidence type="ECO:0000256" key="8">
    <source>
        <dbReference type="SAM" id="MobiDB-lite"/>
    </source>
</evidence>
<evidence type="ECO:0000313" key="11">
    <source>
        <dbReference type="EMBL" id="GMM50091.1"/>
    </source>
</evidence>
<feature type="compositionally biased region" description="Polar residues" evidence="8">
    <location>
        <begin position="1139"/>
        <end position="1155"/>
    </location>
</feature>
<dbReference type="InterPro" id="IPR003661">
    <property type="entry name" value="HisK_dim/P_dom"/>
</dbReference>
<dbReference type="InterPro" id="IPR005467">
    <property type="entry name" value="His_kinase_dom"/>
</dbReference>
<dbReference type="CDD" id="cd17546">
    <property type="entry name" value="REC_hyHK_CKI1_RcsC-like"/>
    <property type="match status" value="1"/>
</dbReference>
<comment type="catalytic activity">
    <reaction evidence="1">
        <text>ATP + protein L-histidine = ADP + protein N-phospho-L-histidine.</text>
        <dbReference type="EC" id="2.7.13.3"/>
    </reaction>
</comment>
<feature type="compositionally biased region" description="Polar residues" evidence="8">
    <location>
        <begin position="639"/>
        <end position="665"/>
    </location>
</feature>
<sequence>MRFKRKQPIIGRDGPDGRWYIRIPMWMQTTILILTIGLLSLILLLCVSATQTWYFSKKLMNNRLSNFATLIALQIEQDFSVSRNYLMTAVSISSLLKFVTAANVDNVTISDWNLLERDVAVQFSVNPNMLSMKLYSDSAGEIYTYRQQENSGSFAGLQNNLPPREYFPLSFPERHDDIMDQLHTTPEGVLSELTLATVGKDNVISLSYSVTSVISQVPEFSDNMIDSSIFDYDYSDSTLNSTNKVLGYATFLFTQDLDFSSSTPNLFFDEYQPLIVRENNILIDKSSASEGYFNFTIPFIGFDHIMTDNLTYTVSEFPIILDALGITPNSSVAEVTTASNGSTTTFTSTSSVSTHSSTSTSTAAADTTTTTFSGSKHSTTSTAGASKKHISKNGGWGVQIGYSSTILVGDIAPADGNSPSSTSTPTATLSSDHPGSTLSDAVRNDNVQKFKIPSVTIDSRPKREVDVSFLKPQEPLDPFADINAFNSRSGSIFGKRYAAEFATSGTSSISSQQRLNGADLRTTSPINKHSSIGYSYANIFNEKWLVFVQISQQEAFRAAVHLRKLVIGVGVGILSAVVLILLPLSQWQTRGLYVIYQNMRLRPMFVADTDENDHEEKIDGDREETLSYNRSMDMKALSVNDSRTTSPTISPNPNELSPQVTSHSDVISHRSIAHESSADADSERNSISGPDESNLSDTTSSTNAIESRGKFSIPQPLPTLNRWYKDELDELVYEFNNMVEQLNAQYWNLEDQIRMRTREAQKARDVTEKANAAKTEFIAVISHELRTPLNGIMGLTAVNVEENDINKIRTGLKLIIESGRMLMDLLDELLELSKSLVGVEPQVKTFTPDYLLETLTKVFEARIRPITAYFTLTTTPTNLANVQIRGDLDHVLQICLSFMSNSMKFSPHHGHVSVVMLMRPLVVNDDKDNEKDSNRAMDKRRFVDPFIILENYKDDFRPNALMEIIVSDTGVGMSQSQLARIFDLFVQGDDPMRRSYRGAGLGMALSKQLAEGIGGYVTVYSAKDIGSSVMVRVPVEVIDNPKDTWNYSTEPVYFKSNDVYSTNSVESGVVKQYTNQAHNALVEHSPVSNNNPLSVFSPRKHYLNHVSPNSNHASPMKGLHLNLNKASPVSKLLRPHIPNHSQHNSISRISQLSQPSRRSEESLSNSNSNSHSHSATLNSHASTSISSETDQEVTLSPRPSSETTSGTYTIIPTDVEPPTSSKSETKSISKDTKTTDESDSAKATDTSSSERILRVLLAEDNMINQQVMRQMLVKCGANKVDIAGNGGEAIRFVEKSIVEGFHYDLILMDISMPEIDGLEASQFIRVDLGYPYPIVALTGFSDLETRDKCLKQNIQDVLTKPVMLEDIQRVLNQYSK</sequence>
<dbReference type="EC" id="2.7.13.3" evidence="2"/>
<dbReference type="InterPro" id="IPR001789">
    <property type="entry name" value="Sig_transdc_resp-reg_receiver"/>
</dbReference>